<sequence>MGDGQNHGRQAATGSRSASPNQTLSSDREAWWPGVATEWSERQLGERGIGGDGGEAGEAWHRGDTERASRKRVLRATEVCGGYCKRGATLHFVCPSVAHYCCIMTVDNDLQGTHLCSRQK</sequence>
<evidence type="ECO:0000256" key="1">
    <source>
        <dbReference type="SAM" id="MobiDB-lite"/>
    </source>
</evidence>
<accession>A0A6U4MFD2</accession>
<feature type="region of interest" description="Disordered" evidence="1">
    <location>
        <begin position="1"/>
        <end position="68"/>
    </location>
</feature>
<dbReference type="AlphaFoldDB" id="A0A6U4MFD2"/>
<protein>
    <submittedName>
        <fullName evidence="2">Uncharacterized protein</fullName>
    </submittedName>
</protein>
<gene>
    <name evidence="2" type="ORF">HAND1043_LOCUS12884</name>
</gene>
<feature type="compositionally biased region" description="Gly residues" evidence="1">
    <location>
        <begin position="47"/>
        <end position="56"/>
    </location>
</feature>
<proteinExistence type="predicted"/>
<dbReference type="EMBL" id="HBFK01020842">
    <property type="protein sequence ID" value="CAD8746387.1"/>
    <property type="molecule type" value="Transcribed_RNA"/>
</dbReference>
<organism evidence="2">
    <name type="scientific">Hemiselmis andersenii</name>
    <name type="common">Cryptophyte alga</name>
    <dbReference type="NCBI Taxonomy" id="464988"/>
    <lineage>
        <taxon>Eukaryota</taxon>
        <taxon>Cryptophyceae</taxon>
        <taxon>Cryptomonadales</taxon>
        <taxon>Hemiselmidaceae</taxon>
        <taxon>Hemiselmis</taxon>
    </lineage>
</organism>
<reference evidence="2" key="1">
    <citation type="submission" date="2021-01" db="EMBL/GenBank/DDBJ databases">
        <authorList>
            <person name="Corre E."/>
            <person name="Pelletier E."/>
            <person name="Niang G."/>
            <person name="Scheremetjew M."/>
            <person name="Finn R."/>
            <person name="Kale V."/>
            <person name="Holt S."/>
            <person name="Cochrane G."/>
            <person name="Meng A."/>
            <person name="Brown T."/>
            <person name="Cohen L."/>
        </authorList>
    </citation>
    <scope>NUCLEOTIDE SEQUENCE</scope>
    <source>
        <strain evidence="2">CCMP441</strain>
    </source>
</reference>
<name>A0A6U4MFD2_HEMAN</name>
<feature type="compositionally biased region" description="Polar residues" evidence="1">
    <location>
        <begin position="12"/>
        <end position="25"/>
    </location>
</feature>
<feature type="compositionally biased region" description="Basic and acidic residues" evidence="1">
    <location>
        <begin position="58"/>
        <end position="68"/>
    </location>
</feature>
<evidence type="ECO:0000313" key="2">
    <source>
        <dbReference type="EMBL" id="CAD8746387.1"/>
    </source>
</evidence>